<organism evidence="2 3">
    <name type="scientific">Algoriphagus alkaliphilus</name>
    <dbReference type="NCBI Taxonomy" id="279824"/>
    <lineage>
        <taxon>Bacteria</taxon>
        <taxon>Pseudomonadati</taxon>
        <taxon>Bacteroidota</taxon>
        <taxon>Cytophagia</taxon>
        <taxon>Cytophagales</taxon>
        <taxon>Cyclobacteriaceae</taxon>
        <taxon>Algoriphagus</taxon>
    </lineage>
</organism>
<dbReference type="EMBL" id="FMXE01000002">
    <property type="protein sequence ID" value="SDA37120.1"/>
    <property type="molecule type" value="Genomic_DNA"/>
</dbReference>
<reference evidence="3" key="1">
    <citation type="submission" date="2016-10" db="EMBL/GenBank/DDBJ databases">
        <authorList>
            <person name="Varghese N."/>
            <person name="Submissions S."/>
        </authorList>
    </citation>
    <scope>NUCLEOTIDE SEQUENCE [LARGE SCALE GENOMIC DNA]</scope>
    <source>
        <strain evidence="3">DSM 22703</strain>
    </source>
</reference>
<dbReference type="AlphaFoldDB" id="A0A1G5UU33"/>
<dbReference type="Proteomes" id="UP000198756">
    <property type="component" value="Unassembled WGS sequence"/>
</dbReference>
<proteinExistence type="predicted"/>
<sequence>MDWTEVFLEESKLIYGDQITVNYELDESGKTIFDIDLYPSFIYTSWHFNKGNPSAQFQDLNHTIDKLFSEKLLRFNPIYRCTGLLDYHFHYYKGKKSLFLSHIKHQILPICKTKMENPKDKIIPQNQHITFENFEKIIDEWIHLQSKVNPKTNILWKLKNFKWVEILGLMVAVLALLLALIIDWDKLVEAFKN</sequence>
<dbReference type="STRING" id="279824.SAMN03080617_00004"/>
<gene>
    <name evidence="2" type="ORF">SAMN03080617_00004</name>
</gene>
<keyword evidence="1" id="KW-0812">Transmembrane</keyword>
<evidence type="ECO:0000313" key="3">
    <source>
        <dbReference type="Proteomes" id="UP000198756"/>
    </source>
</evidence>
<keyword evidence="1" id="KW-1133">Transmembrane helix</keyword>
<accession>A0A1G5UU33</accession>
<feature type="transmembrane region" description="Helical" evidence="1">
    <location>
        <begin position="163"/>
        <end position="182"/>
    </location>
</feature>
<evidence type="ECO:0000313" key="2">
    <source>
        <dbReference type="EMBL" id="SDA37120.1"/>
    </source>
</evidence>
<name>A0A1G5UU33_9BACT</name>
<evidence type="ECO:0000256" key="1">
    <source>
        <dbReference type="SAM" id="Phobius"/>
    </source>
</evidence>
<protein>
    <submittedName>
        <fullName evidence="2">Uncharacterized protein</fullName>
    </submittedName>
</protein>
<keyword evidence="3" id="KW-1185">Reference proteome</keyword>
<keyword evidence="1" id="KW-0472">Membrane</keyword>